<accession>A0A645BQ14</accession>
<name>A0A645BQ14_9ZZZZ</name>
<comment type="caution">
    <text evidence="1">The sequence shown here is derived from an EMBL/GenBank/DDBJ whole genome shotgun (WGS) entry which is preliminary data.</text>
</comment>
<evidence type="ECO:0000313" key="1">
    <source>
        <dbReference type="EMBL" id="MPM67302.1"/>
    </source>
</evidence>
<dbReference type="AlphaFoldDB" id="A0A645BQ14"/>
<organism evidence="1">
    <name type="scientific">bioreactor metagenome</name>
    <dbReference type="NCBI Taxonomy" id="1076179"/>
    <lineage>
        <taxon>unclassified sequences</taxon>
        <taxon>metagenomes</taxon>
        <taxon>ecological metagenomes</taxon>
    </lineage>
</organism>
<gene>
    <name evidence="1" type="ORF">SDC9_114224</name>
</gene>
<sequence>MYLALGNFEVSRVDANLDSLGSGKALGDATQADGGQRWGGRVVHGGLFRIDSNENHYSDRGCDAERSDSS</sequence>
<dbReference type="EMBL" id="VSSQ01021611">
    <property type="protein sequence ID" value="MPM67302.1"/>
    <property type="molecule type" value="Genomic_DNA"/>
</dbReference>
<protein>
    <submittedName>
        <fullName evidence="1">Uncharacterized protein</fullName>
    </submittedName>
</protein>
<proteinExistence type="predicted"/>
<reference evidence="1" key="1">
    <citation type="submission" date="2019-08" db="EMBL/GenBank/DDBJ databases">
        <authorList>
            <person name="Kucharzyk K."/>
            <person name="Murdoch R.W."/>
            <person name="Higgins S."/>
            <person name="Loffler F."/>
        </authorList>
    </citation>
    <scope>NUCLEOTIDE SEQUENCE</scope>
</reference>